<dbReference type="PANTHER" id="PTHR11669:SF8">
    <property type="entry name" value="DNA POLYMERASE III SUBUNIT DELTA"/>
    <property type="match status" value="1"/>
</dbReference>
<name>A0A1Q6RB32_9FIRM</name>
<gene>
    <name evidence="1" type="ORF">BHW43_01440</name>
</gene>
<dbReference type="SUPFAM" id="SSF52540">
    <property type="entry name" value="P-loop containing nucleoside triphosphate hydrolases"/>
    <property type="match status" value="1"/>
</dbReference>
<dbReference type="InterPro" id="IPR050238">
    <property type="entry name" value="DNA_Rep/Repair_Clamp_Loader"/>
</dbReference>
<dbReference type="Pfam" id="PF13177">
    <property type="entry name" value="DNA_pol3_delta2"/>
    <property type="match status" value="1"/>
</dbReference>
<dbReference type="RefSeq" id="WP_303679221.1">
    <property type="nucleotide sequence ID" value="NZ_DAWEFR010000006.1"/>
</dbReference>
<dbReference type="Gene3D" id="3.40.50.300">
    <property type="entry name" value="P-loop containing nucleotide triphosphate hydrolases"/>
    <property type="match status" value="1"/>
</dbReference>
<reference evidence="1 2" key="1">
    <citation type="journal article" date="2016" name="Nat. Biotechnol.">
        <title>Measurement of bacterial replication rates in microbial communities.</title>
        <authorList>
            <person name="Brown C.T."/>
            <person name="Olm M.R."/>
            <person name="Thomas B.C."/>
            <person name="Banfield J.F."/>
        </authorList>
    </citation>
    <scope>NUCLEOTIDE SEQUENCE [LARGE SCALE GENOMIC DNA]</scope>
    <source>
        <strain evidence="1">46_33</strain>
    </source>
</reference>
<protein>
    <recommendedName>
        <fullName evidence="3">DNA polymerase III subunit delta</fullName>
    </recommendedName>
</protein>
<sequence>MWEHIIGHIEQKKFLQNYLQAKERPHALLFSGAAGLGKRTLALEFAKALLCFQHNGTDGCEACRLMNLQDGNLSHPDFVLVQHEWDDKKDRLRDTIIIDQIRELTAKTALAPVMAPTRVCIVEDADTMVPAAANAFLKLLEEPPAGWVIILLAANVNRLLPTIMSRVVQLRFQAIEPQLVEQALQARQIEPAKAAVLARISEGSIGLALNLAAAKGQLDVFECRKQAAAFLEALPLAMPMNYLAGRSWLDKKLQREQALLLVQLWQLLLRDLMMCKLQLYDRIYNIDLLDELKSQSSGWQLSALKQALVIVQEAYDALVSSVGMKTALETMALKIDKIYKE</sequence>
<evidence type="ECO:0000313" key="2">
    <source>
        <dbReference type="Proteomes" id="UP000186777"/>
    </source>
</evidence>
<dbReference type="InterPro" id="IPR027417">
    <property type="entry name" value="P-loop_NTPase"/>
</dbReference>
<dbReference type="EMBL" id="MNTG01000001">
    <property type="protein sequence ID" value="OLA39574.1"/>
    <property type="molecule type" value="Genomic_DNA"/>
</dbReference>
<dbReference type="GO" id="GO:0006261">
    <property type="term" value="P:DNA-templated DNA replication"/>
    <property type="evidence" value="ECO:0007669"/>
    <property type="project" value="TreeGrafter"/>
</dbReference>
<proteinExistence type="predicted"/>
<evidence type="ECO:0000313" key="1">
    <source>
        <dbReference type="EMBL" id="OLA39574.1"/>
    </source>
</evidence>
<accession>A0A1Q6RB32</accession>
<dbReference type="AlphaFoldDB" id="A0A1Q6RB32"/>
<organism evidence="1 2">
    <name type="scientific">Phascolarctobacterium succinatutens</name>
    <dbReference type="NCBI Taxonomy" id="626940"/>
    <lineage>
        <taxon>Bacteria</taxon>
        <taxon>Bacillati</taxon>
        <taxon>Bacillota</taxon>
        <taxon>Negativicutes</taxon>
        <taxon>Acidaminococcales</taxon>
        <taxon>Acidaminococcaceae</taxon>
        <taxon>Phascolarctobacterium</taxon>
    </lineage>
</organism>
<evidence type="ECO:0008006" key="3">
    <source>
        <dbReference type="Google" id="ProtNLM"/>
    </source>
</evidence>
<dbReference type="PANTHER" id="PTHR11669">
    <property type="entry name" value="REPLICATION FACTOR C / DNA POLYMERASE III GAMMA-TAU SUBUNIT"/>
    <property type="match status" value="1"/>
</dbReference>
<comment type="caution">
    <text evidence="1">The sequence shown here is derived from an EMBL/GenBank/DDBJ whole genome shotgun (WGS) entry which is preliminary data.</text>
</comment>
<dbReference type="Proteomes" id="UP000186777">
    <property type="component" value="Unassembled WGS sequence"/>
</dbReference>
<dbReference type="STRING" id="626940.BHW43_01440"/>